<dbReference type="InterPro" id="IPR047664">
    <property type="entry name" value="SWEET"/>
</dbReference>
<evidence type="ECO:0000256" key="6">
    <source>
        <dbReference type="ARBA" id="ARBA00022737"/>
    </source>
</evidence>
<keyword evidence="7 9" id="KW-1133">Transmembrane helix</keyword>
<dbReference type="Gene3D" id="1.20.1280.290">
    <property type="match status" value="1"/>
</dbReference>
<gene>
    <name evidence="10" type="ORF">SLEP1_g45360</name>
</gene>
<feature type="transmembrane region" description="Helical" evidence="9">
    <location>
        <begin position="45"/>
        <end position="64"/>
    </location>
</feature>
<comment type="subcellular location">
    <subcellularLocation>
        <location evidence="1">Endomembrane system</location>
        <topology evidence="1">Multi-pass membrane protein</topology>
    </subcellularLocation>
</comment>
<dbReference type="Pfam" id="PF03083">
    <property type="entry name" value="MtN3_slv"/>
    <property type="match status" value="2"/>
</dbReference>
<keyword evidence="11" id="KW-1185">Reference proteome</keyword>
<keyword evidence="8 9" id="KW-0472">Membrane</keyword>
<accession>A0AAV5LJL1</accession>
<evidence type="ECO:0000256" key="3">
    <source>
        <dbReference type="ARBA" id="ARBA00022448"/>
    </source>
</evidence>
<organism evidence="10 11">
    <name type="scientific">Rubroshorea leprosula</name>
    <dbReference type="NCBI Taxonomy" id="152421"/>
    <lineage>
        <taxon>Eukaryota</taxon>
        <taxon>Viridiplantae</taxon>
        <taxon>Streptophyta</taxon>
        <taxon>Embryophyta</taxon>
        <taxon>Tracheophyta</taxon>
        <taxon>Spermatophyta</taxon>
        <taxon>Magnoliopsida</taxon>
        <taxon>eudicotyledons</taxon>
        <taxon>Gunneridae</taxon>
        <taxon>Pentapetalae</taxon>
        <taxon>rosids</taxon>
        <taxon>malvids</taxon>
        <taxon>Malvales</taxon>
        <taxon>Dipterocarpaceae</taxon>
        <taxon>Rubroshorea</taxon>
    </lineage>
</organism>
<keyword evidence="3" id="KW-0813">Transport</keyword>
<dbReference type="GO" id="GO:0016020">
    <property type="term" value="C:membrane"/>
    <property type="evidence" value="ECO:0007669"/>
    <property type="project" value="InterPro"/>
</dbReference>
<feature type="transmembrane region" description="Helical" evidence="9">
    <location>
        <begin position="130"/>
        <end position="152"/>
    </location>
</feature>
<sequence length="192" mass="21484">MVSANVARNVVGIIGNVISFGLFLSPVPTFYRIIKKKDVEEFQPFPYLATVLNCLFFTLYGLPIVVKNNILIATINAVGLAIELIYLSIFYLYSGKKMRIRVSLILLGEAVLMAVVVVITMFALKFKHRTVFVGIMCDIISIIMYASPLAIWKKVITTKSVEFMPFYLSLASFSNGCEPVGELYRFPTGTCR</sequence>
<comment type="caution">
    <text evidence="10">The sequence shown here is derived from an EMBL/GenBank/DDBJ whole genome shotgun (WGS) entry which is preliminary data.</text>
</comment>
<evidence type="ECO:0000256" key="5">
    <source>
        <dbReference type="ARBA" id="ARBA00022692"/>
    </source>
</evidence>
<dbReference type="InterPro" id="IPR004316">
    <property type="entry name" value="SWEET_rpt"/>
</dbReference>
<dbReference type="PANTHER" id="PTHR10791:SF236">
    <property type="entry name" value="BIDIRECTIONAL SUGAR TRANSPORTER SWEET8"/>
    <property type="match status" value="1"/>
</dbReference>
<proteinExistence type="inferred from homology"/>
<evidence type="ECO:0000313" key="11">
    <source>
        <dbReference type="Proteomes" id="UP001054252"/>
    </source>
</evidence>
<protein>
    <submittedName>
        <fullName evidence="10">Uncharacterized protein</fullName>
    </submittedName>
</protein>
<comment type="similarity">
    <text evidence="2">Belongs to the SWEET sugar transporter family.</text>
</comment>
<evidence type="ECO:0000256" key="4">
    <source>
        <dbReference type="ARBA" id="ARBA00022597"/>
    </source>
</evidence>
<feature type="transmembrane region" description="Helical" evidence="9">
    <location>
        <begin position="70"/>
        <end position="92"/>
    </location>
</feature>
<feature type="transmembrane region" description="Helical" evidence="9">
    <location>
        <begin position="6"/>
        <end position="24"/>
    </location>
</feature>
<dbReference type="Proteomes" id="UP001054252">
    <property type="component" value="Unassembled WGS sequence"/>
</dbReference>
<evidence type="ECO:0000256" key="8">
    <source>
        <dbReference type="ARBA" id="ARBA00023136"/>
    </source>
</evidence>
<name>A0AAV5LJL1_9ROSI</name>
<dbReference type="AlphaFoldDB" id="A0AAV5LJL1"/>
<dbReference type="PANTHER" id="PTHR10791">
    <property type="entry name" value="RAG1-ACTIVATING PROTEIN 1"/>
    <property type="match status" value="1"/>
</dbReference>
<evidence type="ECO:0000256" key="2">
    <source>
        <dbReference type="ARBA" id="ARBA00007809"/>
    </source>
</evidence>
<dbReference type="EMBL" id="BPVZ01000121">
    <property type="protein sequence ID" value="GKV37319.1"/>
    <property type="molecule type" value="Genomic_DNA"/>
</dbReference>
<keyword evidence="6" id="KW-0677">Repeat</keyword>
<dbReference type="GO" id="GO:0051119">
    <property type="term" value="F:sugar transmembrane transporter activity"/>
    <property type="evidence" value="ECO:0007669"/>
    <property type="project" value="InterPro"/>
</dbReference>
<dbReference type="FunFam" id="1.20.1280.290:FF:000001">
    <property type="entry name" value="Bidirectional sugar transporter SWEET"/>
    <property type="match status" value="1"/>
</dbReference>
<reference evidence="10 11" key="1">
    <citation type="journal article" date="2021" name="Commun. Biol.">
        <title>The genome of Shorea leprosula (Dipterocarpaceae) highlights the ecological relevance of drought in aseasonal tropical rainforests.</title>
        <authorList>
            <person name="Ng K.K.S."/>
            <person name="Kobayashi M.J."/>
            <person name="Fawcett J.A."/>
            <person name="Hatakeyama M."/>
            <person name="Paape T."/>
            <person name="Ng C.H."/>
            <person name="Ang C.C."/>
            <person name="Tnah L.H."/>
            <person name="Lee C.T."/>
            <person name="Nishiyama T."/>
            <person name="Sese J."/>
            <person name="O'Brien M.J."/>
            <person name="Copetti D."/>
            <person name="Mohd Noor M.I."/>
            <person name="Ong R.C."/>
            <person name="Putra M."/>
            <person name="Sireger I.Z."/>
            <person name="Indrioko S."/>
            <person name="Kosugi Y."/>
            <person name="Izuno A."/>
            <person name="Isagi Y."/>
            <person name="Lee S.L."/>
            <person name="Shimizu K.K."/>
        </authorList>
    </citation>
    <scope>NUCLEOTIDE SEQUENCE [LARGE SCALE GENOMIC DNA]</scope>
    <source>
        <strain evidence="10">214</strain>
    </source>
</reference>
<dbReference type="GO" id="GO:0012505">
    <property type="term" value="C:endomembrane system"/>
    <property type="evidence" value="ECO:0007669"/>
    <property type="project" value="UniProtKB-SubCell"/>
</dbReference>
<evidence type="ECO:0000256" key="9">
    <source>
        <dbReference type="SAM" id="Phobius"/>
    </source>
</evidence>
<evidence type="ECO:0000313" key="10">
    <source>
        <dbReference type="EMBL" id="GKV37319.1"/>
    </source>
</evidence>
<keyword evidence="4" id="KW-0762">Sugar transport</keyword>
<keyword evidence="5 9" id="KW-0812">Transmembrane</keyword>
<feature type="transmembrane region" description="Helical" evidence="9">
    <location>
        <begin position="104"/>
        <end position="124"/>
    </location>
</feature>
<evidence type="ECO:0000256" key="7">
    <source>
        <dbReference type="ARBA" id="ARBA00022989"/>
    </source>
</evidence>
<evidence type="ECO:0000256" key="1">
    <source>
        <dbReference type="ARBA" id="ARBA00004127"/>
    </source>
</evidence>